<proteinExistence type="predicted"/>
<reference evidence="1" key="1">
    <citation type="submission" date="2013-10" db="EMBL/GenBank/DDBJ databases">
        <title>Genomic analysis of the causative agents of coccidiosis in chickens.</title>
        <authorList>
            <person name="Reid A.J."/>
            <person name="Blake D."/>
            <person name="Billington K."/>
            <person name="Browne H."/>
            <person name="Dunn M."/>
            <person name="Hung S."/>
            <person name="Kawahara F."/>
            <person name="Miranda-Saavedra D."/>
            <person name="Mourier T."/>
            <person name="Nagra H."/>
            <person name="Otto T.D."/>
            <person name="Rawlings N."/>
            <person name="Sanchez A."/>
            <person name="Sanders M."/>
            <person name="Subramaniam C."/>
            <person name="Tay Y."/>
            <person name="Dear P."/>
            <person name="Doerig C."/>
            <person name="Gruber A."/>
            <person name="Parkinson J."/>
            <person name="Shirley M."/>
            <person name="Wan K.L."/>
            <person name="Berriman M."/>
            <person name="Tomley F."/>
            <person name="Pain A."/>
        </authorList>
    </citation>
    <scope>NUCLEOTIDE SEQUENCE [LARGE SCALE GENOMIC DNA]</scope>
    <source>
        <strain evidence="1">Houghton</strain>
    </source>
</reference>
<feature type="non-terminal residue" evidence="1">
    <location>
        <position position="52"/>
    </location>
</feature>
<evidence type="ECO:0000313" key="2">
    <source>
        <dbReference type="Proteomes" id="UP000030754"/>
    </source>
</evidence>
<dbReference type="Proteomes" id="UP000030754">
    <property type="component" value="Unassembled WGS sequence"/>
</dbReference>
<sequence length="52" mass="5912">MASAQSRDEDCNKRHHDFSLQRLSAKVRHLNALLTPQPSPAIILKEDDDDVQ</sequence>
<dbReference type="GeneID" id="25473756"/>
<dbReference type="RefSeq" id="XP_013435866.1">
    <property type="nucleotide sequence ID" value="XM_013580412.1"/>
</dbReference>
<dbReference type="AlphaFoldDB" id="U6MY02"/>
<name>U6MY02_9EIME</name>
<gene>
    <name evidence="1" type="ORF">ENH_00035930</name>
</gene>
<reference evidence="1" key="2">
    <citation type="submission" date="2013-10" db="EMBL/GenBank/DDBJ databases">
        <authorList>
            <person name="Aslett M."/>
        </authorList>
    </citation>
    <scope>NUCLEOTIDE SEQUENCE [LARGE SCALE GENOMIC DNA]</scope>
    <source>
        <strain evidence="1">Houghton</strain>
    </source>
</reference>
<dbReference type="VEuPathDB" id="ToxoDB:ENH_00035930"/>
<protein>
    <submittedName>
        <fullName evidence="1">Uncharacterized protein</fullName>
    </submittedName>
</protein>
<keyword evidence="2" id="KW-1185">Reference proteome</keyword>
<evidence type="ECO:0000313" key="1">
    <source>
        <dbReference type="EMBL" id="CDJ67399.1"/>
    </source>
</evidence>
<accession>U6MY02</accession>
<dbReference type="EMBL" id="HG724404">
    <property type="protein sequence ID" value="CDJ67399.1"/>
    <property type="molecule type" value="Genomic_DNA"/>
</dbReference>
<organism evidence="1 2">
    <name type="scientific">Eimeria necatrix</name>
    <dbReference type="NCBI Taxonomy" id="51315"/>
    <lineage>
        <taxon>Eukaryota</taxon>
        <taxon>Sar</taxon>
        <taxon>Alveolata</taxon>
        <taxon>Apicomplexa</taxon>
        <taxon>Conoidasida</taxon>
        <taxon>Coccidia</taxon>
        <taxon>Eucoccidiorida</taxon>
        <taxon>Eimeriorina</taxon>
        <taxon>Eimeriidae</taxon>
        <taxon>Eimeria</taxon>
    </lineage>
</organism>